<name>A0A7S8CAS7_9BACI</name>
<dbReference type="AlphaFoldDB" id="A0A7S8CAS7"/>
<sequence>MKHKVIFTVICFCFCSLFFVAEEKSKPLTQNEQATFLVKQLPMRDLFSTLSLTDDVLEIAYTSNKPSVLPKSDPVIDSSTVDILKGNLALFSIISDEVTKIKISYDDITIEASRQEIEREIASVFVNLPTDKEMHQSEIIASFVAENHDAMIRLVKTWNGFVTVDRAAATAI</sequence>
<dbReference type="RefSeq" id="WP_239674055.1">
    <property type="nucleotide sequence ID" value="NZ_CP049742.1"/>
</dbReference>
<proteinExistence type="predicted"/>
<reference evidence="2 3" key="1">
    <citation type="submission" date="2019-07" db="EMBL/GenBank/DDBJ databases">
        <title>Genome sequence of 2 isolates from Red Sea Mangroves.</title>
        <authorList>
            <person name="Sefrji F."/>
            <person name="Michoud G."/>
            <person name="Merlino G."/>
            <person name="Daffonchio D."/>
        </authorList>
    </citation>
    <scope>NUCLEOTIDE SEQUENCE [LARGE SCALE GENOMIC DNA]</scope>
    <source>
        <strain evidence="2 3">R1DC41</strain>
    </source>
</reference>
<organism evidence="2 3">
    <name type="scientific">Mangrovibacillus cuniculi</name>
    <dbReference type="NCBI Taxonomy" id="2593652"/>
    <lineage>
        <taxon>Bacteria</taxon>
        <taxon>Bacillati</taxon>
        <taxon>Bacillota</taxon>
        <taxon>Bacilli</taxon>
        <taxon>Bacillales</taxon>
        <taxon>Bacillaceae</taxon>
        <taxon>Mangrovibacillus</taxon>
    </lineage>
</organism>
<evidence type="ECO:0000256" key="1">
    <source>
        <dbReference type="SAM" id="SignalP"/>
    </source>
</evidence>
<protein>
    <submittedName>
        <fullName evidence="2">Uncharacterized protein</fullName>
    </submittedName>
</protein>
<feature type="chain" id="PRO_5038940729" evidence="1">
    <location>
        <begin position="22"/>
        <end position="172"/>
    </location>
</feature>
<feature type="signal peptide" evidence="1">
    <location>
        <begin position="1"/>
        <end position="21"/>
    </location>
</feature>
<keyword evidence="3" id="KW-1185">Reference proteome</keyword>
<evidence type="ECO:0000313" key="3">
    <source>
        <dbReference type="Proteomes" id="UP000593626"/>
    </source>
</evidence>
<dbReference type="EMBL" id="CP049742">
    <property type="protein sequence ID" value="QPC46533.1"/>
    <property type="molecule type" value="Genomic_DNA"/>
</dbReference>
<accession>A0A7S8CAS7</accession>
<evidence type="ECO:0000313" key="2">
    <source>
        <dbReference type="EMBL" id="QPC46533.1"/>
    </source>
</evidence>
<dbReference type="KEGG" id="mcui:G8O30_05910"/>
<gene>
    <name evidence="2" type="ORF">G8O30_05910</name>
</gene>
<dbReference type="Proteomes" id="UP000593626">
    <property type="component" value="Chromosome"/>
</dbReference>
<keyword evidence="1" id="KW-0732">Signal</keyword>